<proteinExistence type="predicted"/>
<reference evidence="1" key="1">
    <citation type="journal article" date="2021" name="Sci. Adv.">
        <title>The American lobster genome reveals insights on longevity, neural, and immune adaptations.</title>
        <authorList>
            <person name="Polinski J.M."/>
            <person name="Zimin A.V."/>
            <person name="Clark K.F."/>
            <person name="Kohn A.B."/>
            <person name="Sadowski N."/>
            <person name="Timp W."/>
            <person name="Ptitsyn A."/>
            <person name="Khanna P."/>
            <person name="Romanova D.Y."/>
            <person name="Williams P."/>
            <person name="Greenwood S.J."/>
            <person name="Moroz L.L."/>
            <person name="Walt D.R."/>
            <person name="Bodnar A.G."/>
        </authorList>
    </citation>
    <scope>NUCLEOTIDE SEQUENCE</scope>
    <source>
        <strain evidence="1">GMGI-L3</strain>
    </source>
</reference>
<organism evidence="1 2">
    <name type="scientific">Homarus americanus</name>
    <name type="common">American lobster</name>
    <dbReference type="NCBI Taxonomy" id="6706"/>
    <lineage>
        <taxon>Eukaryota</taxon>
        <taxon>Metazoa</taxon>
        <taxon>Ecdysozoa</taxon>
        <taxon>Arthropoda</taxon>
        <taxon>Crustacea</taxon>
        <taxon>Multicrustacea</taxon>
        <taxon>Malacostraca</taxon>
        <taxon>Eumalacostraca</taxon>
        <taxon>Eucarida</taxon>
        <taxon>Decapoda</taxon>
        <taxon>Pleocyemata</taxon>
        <taxon>Astacidea</taxon>
        <taxon>Nephropoidea</taxon>
        <taxon>Nephropidae</taxon>
        <taxon>Homarus</taxon>
    </lineage>
</organism>
<gene>
    <name evidence="1" type="ORF">Hamer_G003215</name>
</gene>
<evidence type="ECO:0000313" key="1">
    <source>
        <dbReference type="EMBL" id="KAG7174285.1"/>
    </source>
</evidence>
<accession>A0A8J5TG88</accession>
<keyword evidence="2" id="KW-1185">Reference proteome</keyword>
<dbReference type="EMBL" id="JAHLQT010007678">
    <property type="protein sequence ID" value="KAG7174285.1"/>
    <property type="molecule type" value="Genomic_DNA"/>
</dbReference>
<sequence length="203" mass="22988">MLPPQYQQCAAHNHVLPPQYQQSDDLQPRAISTIPAVWRPITTCYLHSTSNVTTYNHMLPPQYQHTSNVTTYKHVLSPQYQQGDNLQPHVTSTILAVWRPTTTCYLHSTSNVVAYNHVFLPQYQQSDKLLYNHGLPAQRQQCGGLQPRVTSTVPAVWQPTTKCYLHSTSSVAAYNQVLPPQCQQCGGLQPNKVIQVDIELWQV</sequence>
<evidence type="ECO:0000313" key="2">
    <source>
        <dbReference type="Proteomes" id="UP000747542"/>
    </source>
</evidence>
<name>A0A8J5TG88_HOMAM</name>
<protein>
    <submittedName>
        <fullName evidence="1">Uncharacterized protein</fullName>
    </submittedName>
</protein>
<dbReference type="AlphaFoldDB" id="A0A8J5TG88"/>
<dbReference type="Proteomes" id="UP000747542">
    <property type="component" value="Unassembled WGS sequence"/>
</dbReference>
<comment type="caution">
    <text evidence="1">The sequence shown here is derived from an EMBL/GenBank/DDBJ whole genome shotgun (WGS) entry which is preliminary data.</text>
</comment>